<dbReference type="AlphaFoldDB" id="A0A197K0R6"/>
<dbReference type="InterPro" id="IPR012338">
    <property type="entry name" value="Beta-lactam/transpept-like"/>
</dbReference>
<dbReference type="PANTHER" id="PTHR46825:SF15">
    <property type="entry name" value="BETA-LACTAMASE-RELATED DOMAIN-CONTAINING PROTEIN"/>
    <property type="match status" value="1"/>
</dbReference>
<name>A0A197K0R6_9FUNG</name>
<dbReference type="InterPro" id="IPR021860">
    <property type="entry name" value="Peptidase_S12_Pab87-rel_C"/>
</dbReference>
<proteinExistence type="inferred from homology"/>
<dbReference type="InterPro" id="IPR001466">
    <property type="entry name" value="Beta-lactam-related"/>
</dbReference>
<dbReference type="SUPFAM" id="SSF56601">
    <property type="entry name" value="beta-lactamase/transpeptidase-like"/>
    <property type="match status" value="1"/>
</dbReference>
<sequence length="500" mass="55381">MSVPKTILPTELKSVLEKARIENGIQGMSVAILYKGELLFAEGLGKRNDKDPFTKDTLMPVGSLTKAFTATAIGELVAEGKMDWDTTPVNTYLPEFELKDPVLTSQLTLVDVLSHRTNLSSVLLRWAKAKESRAELIKYLKYADQPSKLTSKMNYSNTMYAVAGEAAARVAGVPYEEFVTTKVFEPLGLTNTGFSQSELKQFSDYALPYNANSFKNAKEGTFIRGELIEDYLRDAPAGDIYSNVLDLVRWGRALLKGGEVDGKQALNKESIAETWAGRTFAVATRRSPDFAPVQAYGLGWAIDAYKGHAKYTHGGLISGYTSGLDIYPDLDLVVAVLANVNKSALTEHVSHYILDELLGLPRTQDWLFDVSPKETKKKYTMAEMGFKGQLPKKIENRPPVHALKEYAGVYNHLAHGDISIVYNETEDALYFKHPAFESKLEHYHFELFKGVLSIFMNSFAIGVQFETDADGMVGSLKYIGPGYGGTVFERKVVPTAAKEE</sequence>
<dbReference type="OrthoDB" id="5946976at2759"/>
<dbReference type="PANTHER" id="PTHR46825">
    <property type="entry name" value="D-ALANYL-D-ALANINE-CARBOXYPEPTIDASE/ENDOPEPTIDASE AMPH"/>
    <property type="match status" value="1"/>
</dbReference>
<accession>A0A197K0R6</accession>
<evidence type="ECO:0000313" key="4">
    <source>
        <dbReference type="EMBL" id="OAQ30798.1"/>
    </source>
</evidence>
<evidence type="ECO:0000259" key="2">
    <source>
        <dbReference type="Pfam" id="PF00144"/>
    </source>
</evidence>
<dbReference type="Pfam" id="PF11954">
    <property type="entry name" value="DUF3471"/>
    <property type="match status" value="1"/>
</dbReference>
<evidence type="ECO:0000256" key="1">
    <source>
        <dbReference type="ARBA" id="ARBA00038215"/>
    </source>
</evidence>
<dbReference type="Pfam" id="PF00144">
    <property type="entry name" value="Beta-lactamase"/>
    <property type="match status" value="1"/>
</dbReference>
<dbReference type="STRING" id="1314771.A0A197K0R6"/>
<feature type="domain" description="Peptidase S12 Pab87-related C-terminal" evidence="3">
    <location>
        <begin position="393"/>
        <end position="477"/>
    </location>
</feature>
<gene>
    <name evidence="4" type="ORF">K457DRAFT_892346</name>
</gene>
<comment type="similarity">
    <text evidence="1">Belongs to the peptidase S12 family.</text>
</comment>
<protein>
    <submittedName>
        <fullName evidence="4">Beta-lactamase/transpeptidase-like protein</fullName>
    </submittedName>
</protein>
<dbReference type="Gene3D" id="3.40.710.10">
    <property type="entry name" value="DD-peptidase/beta-lactamase superfamily"/>
    <property type="match status" value="1"/>
</dbReference>
<organism evidence="4 5">
    <name type="scientific">Linnemannia elongata AG-77</name>
    <dbReference type="NCBI Taxonomy" id="1314771"/>
    <lineage>
        <taxon>Eukaryota</taxon>
        <taxon>Fungi</taxon>
        <taxon>Fungi incertae sedis</taxon>
        <taxon>Mucoromycota</taxon>
        <taxon>Mortierellomycotina</taxon>
        <taxon>Mortierellomycetes</taxon>
        <taxon>Mortierellales</taxon>
        <taxon>Mortierellaceae</taxon>
        <taxon>Linnemannia</taxon>
    </lineage>
</organism>
<feature type="domain" description="Beta-lactamase-related" evidence="2">
    <location>
        <begin position="16"/>
        <end position="344"/>
    </location>
</feature>
<dbReference type="Gene3D" id="2.40.128.600">
    <property type="match status" value="1"/>
</dbReference>
<reference evidence="4 5" key="1">
    <citation type="submission" date="2016-05" db="EMBL/GenBank/DDBJ databases">
        <title>Genome sequencing reveals origins of a unique bacterial endosymbiosis in the earliest lineages of terrestrial Fungi.</title>
        <authorList>
            <consortium name="DOE Joint Genome Institute"/>
            <person name="Uehling J."/>
            <person name="Gryganskyi A."/>
            <person name="Hameed K."/>
            <person name="Tschaplinski T."/>
            <person name="Misztal P."/>
            <person name="Wu S."/>
            <person name="Desiro A."/>
            <person name="Vande Pol N."/>
            <person name="Du Z.-Y."/>
            <person name="Zienkiewicz A."/>
            <person name="Zienkiewicz K."/>
            <person name="Morin E."/>
            <person name="Tisserant E."/>
            <person name="Splivallo R."/>
            <person name="Hainaut M."/>
            <person name="Henrissat B."/>
            <person name="Ohm R."/>
            <person name="Kuo A."/>
            <person name="Yan J."/>
            <person name="Lipzen A."/>
            <person name="Nolan M."/>
            <person name="Labutti K."/>
            <person name="Barry K."/>
            <person name="Goldstein A."/>
            <person name="Labbe J."/>
            <person name="Schadt C."/>
            <person name="Tuskan G."/>
            <person name="Grigoriev I."/>
            <person name="Martin F."/>
            <person name="Vilgalys R."/>
            <person name="Bonito G."/>
        </authorList>
    </citation>
    <scope>NUCLEOTIDE SEQUENCE [LARGE SCALE GENOMIC DNA]</scope>
    <source>
        <strain evidence="4 5">AG-77</strain>
    </source>
</reference>
<dbReference type="Proteomes" id="UP000078512">
    <property type="component" value="Unassembled WGS sequence"/>
</dbReference>
<dbReference type="InterPro" id="IPR050491">
    <property type="entry name" value="AmpC-like"/>
</dbReference>
<keyword evidence="5" id="KW-1185">Reference proteome</keyword>
<dbReference type="EMBL" id="KV442033">
    <property type="protein sequence ID" value="OAQ30798.1"/>
    <property type="molecule type" value="Genomic_DNA"/>
</dbReference>
<evidence type="ECO:0000313" key="5">
    <source>
        <dbReference type="Proteomes" id="UP000078512"/>
    </source>
</evidence>
<evidence type="ECO:0000259" key="3">
    <source>
        <dbReference type="Pfam" id="PF11954"/>
    </source>
</evidence>